<keyword evidence="7" id="KW-0378">Hydrolase</keyword>
<dbReference type="Proteomes" id="UP001318040">
    <property type="component" value="Chromosome 60"/>
</dbReference>
<feature type="compositionally biased region" description="Low complexity" evidence="11">
    <location>
        <begin position="421"/>
        <end position="437"/>
    </location>
</feature>
<accession>A0AAJ7UD63</accession>
<protein>
    <submittedName>
        <fullName evidence="14 15">Endoribonuclease ZC3H12A-like</fullName>
    </submittedName>
</protein>
<evidence type="ECO:0000256" key="11">
    <source>
        <dbReference type="SAM" id="MobiDB-lite"/>
    </source>
</evidence>
<feature type="region of interest" description="Disordered" evidence="11">
    <location>
        <begin position="643"/>
        <end position="702"/>
    </location>
</feature>
<proteinExistence type="inferred from homology"/>
<dbReference type="InterPro" id="IPR040546">
    <property type="entry name" value="Rege-1_UBA-like"/>
</dbReference>
<evidence type="ECO:0000256" key="1">
    <source>
        <dbReference type="ARBA" id="ARBA00001946"/>
    </source>
</evidence>
<dbReference type="Pfam" id="PF11977">
    <property type="entry name" value="RNase_Zc3h12a"/>
    <property type="match status" value="1"/>
</dbReference>
<dbReference type="InterPro" id="IPR040757">
    <property type="entry name" value="Regnase_1/ZC3H12_C"/>
</dbReference>
<keyword evidence="3" id="KW-0540">Nuclease</keyword>
<keyword evidence="6 10" id="KW-0863">Zinc-finger</keyword>
<evidence type="ECO:0000259" key="12">
    <source>
        <dbReference type="PROSITE" id="PS50103"/>
    </source>
</evidence>
<evidence type="ECO:0000256" key="7">
    <source>
        <dbReference type="ARBA" id="ARBA00022801"/>
    </source>
</evidence>
<evidence type="ECO:0000313" key="15">
    <source>
        <dbReference type="RefSeq" id="XP_032832609.1"/>
    </source>
</evidence>
<dbReference type="InterPro" id="IPR056629">
    <property type="entry name" value="KH_N4BP1_1st"/>
</dbReference>
<keyword evidence="8 10" id="KW-0862">Zinc</keyword>
<dbReference type="PANTHER" id="PTHR12876:SF35">
    <property type="entry name" value="LD08718P-RELATED"/>
    <property type="match status" value="1"/>
</dbReference>
<evidence type="ECO:0000313" key="14">
    <source>
        <dbReference type="RefSeq" id="XP_032832608.1"/>
    </source>
</evidence>
<evidence type="ECO:0000256" key="3">
    <source>
        <dbReference type="ARBA" id="ARBA00022722"/>
    </source>
</evidence>
<evidence type="ECO:0000256" key="4">
    <source>
        <dbReference type="ARBA" id="ARBA00022723"/>
    </source>
</evidence>
<dbReference type="GO" id="GO:0036464">
    <property type="term" value="C:cytoplasmic ribonucleoprotein granule"/>
    <property type="evidence" value="ECO:0007669"/>
    <property type="project" value="TreeGrafter"/>
</dbReference>
<reference evidence="14 15" key="1">
    <citation type="submission" date="2025-04" db="UniProtKB">
        <authorList>
            <consortium name="RefSeq"/>
        </authorList>
    </citation>
    <scope>IDENTIFICATION</scope>
    <source>
        <tissue evidence="14 15">Sperm</tissue>
    </source>
</reference>
<evidence type="ECO:0000256" key="2">
    <source>
        <dbReference type="ARBA" id="ARBA00010922"/>
    </source>
</evidence>
<dbReference type="GO" id="GO:0016787">
    <property type="term" value="F:hydrolase activity"/>
    <property type="evidence" value="ECO:0007669"/>
    <property type="project" value="UniProtKB-KW"/>
</dbReference>
<feature type="region of interest" description="Disordered" evidence="11">
    <location>
        <begin position="83"/>
        <end position="105"/>
    </location>
</feature>
<feature type="compositionally biased region" description="Low complexity" evidence="11">
    <location>
        <begin position="810"/>
        <end position="829"/>
    </location>
</feature>
<evidence type="ECO:0000256" key="10">
    <source>
        <dbReference type="PROSITE-ProRule" id="PRU00723"/>
    </source>
</evidence>
<dbReference type="AlphaFoldDB" id="A0AAJ7UD63"/>
<dbReference type="CDD" id="cd18729">
    <property type="entry name" value="PIN_Zc3h12-like"/>
    <property type="match status" value="1"/>
</dbReference>
<dbReference type="Pfam" id="PF18039">
    <property type="entry name" value="UBA_6"/>
    <property type="match status" value="1"/>
</dbReference>
<keyword evidence="13" id="KW-1185">Reference proteome</keyword>
<dbReference type="InterPro" id="IPR051101">
    <property type="entry name" value="ZC3H12/N4BP1_RNase_Reg"/>
</dbReference>
<feature type="compositionally biased region" description="Low complexity" evidence="11">
    <location>
        <begin position="83"/>
        <end position="93"/>
    </location>
</feature>
<dbReference type="FunFam" id="3.40.50.11980:FF:000001">
    <property type="entry name" value="ZC3H12A isoform 1"/>
    <property type="match status" value="1"/>
</dbReference>
<feature type="region of interest" description="Disordered" evidence="11">
    <location>
        <begin position="421"/>
        <end position="547"/>
    </location>
</feature>
<evidence type="ECO:0000256" key="5">
    <source>
        <dbReference type="ARBA" id="ARBA00022759"/>
    </source>
</evidence>
<dbReference type="KEGG" id="pmrn:116955576"/>
<organism evidence="13 14">
    <name type="scientific">Petromyzon marinus</name>
    <name type="common">Sea lamprey</name>
    <dbReference type="NCBI Taxonomy" id="7757"/>
    <lineage>
        <taxon>Eukaryota</taxon>
        <taxon>Metazoa</taxon>
        <taxon>Chordata</taxon>
        <taxon>Craniata</taxon>
        <taxon>Vertebrata</taxon>
        <taxon>Cyclostomata</taxon>
        <taxon>Hyperoartia</taxon>
        <taxon>Petromyzontiformes</taxon>
        <taxon>Petromyzontidae</taxon>
        <taxon>Petromyzon</taxon>
    </lineage>
</organism>
<feature type="compositionally biased region" description="Polar residues" evidence="11">
    <location>
        <begin position="495"/>
        <end position="513"/>
    </location>
</feature>
<feature type="compositionally biased region" description="Basic residues" evidence="11">
    <location>
        <begin position="661"/>
        <end position="676"/>
    </location>
</feature>
<keyword evidence="5" id="KW-0255">Endonuclease</keyword>
<feature type="compositionally biased region" description="Pro residues" evidence="11">
    <location>
        <begin position="196"/>
        <end position="206"/>
    </location>
</feature>
<dbReference type="Pfam" id="PF18561">
    <property type="entry name" value="Regnase_1_C"/>
    <property type="match status" value="1"/>
</dbReference>
<dbReference type="PROSITE" id="PS50103">
    <property type="entry name" value="ZF_C3H1"/>
    <property type="match status" value="1"/>
</dbReference>
<feature type="compositionally biased region" description="Polar residues" evidence="11">
    <location>
        <begin position="767"/>
        <end position="778"/>
    </location>
</feature>
<dbReference type="GO" id="GO:0004521">
    <property type="term" value="F:RNA endonuclease activity"/>
    <property type="evidence" value="ECO:0007669"/>
    <property type="project" value="TreeGrafter"/>
</dbReference>
<dbReference type="PANTHER" id="PTHR12876">
    <property type="entry name" value="N4BP1-RELATED"/>
    <property type="match status" value="1"/>
</dbReference>
<comment type="similarity">
    <text evidence="2">Belongs to the ZC3H12 family.</text>
</comment>
<evidence type="ECO:0000256" key="9">
    <source>
        <dbReference type="ARBA" id="ARBA00022842"/>
    </source>
</evidence>
<dbReference type="GO" id="GO:0008270">
    <property type="term" value="F:zinc ion binding"/>
    <property type="evidence" value="ECO:0007669"/>
    <property type="project" value="UniProtKB-KW"/>
</dbReference>
<gene>
    <name evidence="14 15" type="primary">LOC116955576</name>
</gene>
<keyword evidence="4 10" id="KW-0479">Metal-binding</keyword>
<dbReference type="RefSeq" id="XP_032832608.1">
    <property type="nucleotide sequence ID" value="XM_032976717.1"/>
</dbReference>
<dbReference type="InterPro" id="IPR000571">
    <property type="entry name" value="Znf_CCCH"/>
</dbReference>
<dbReference type="GO" id="GO:0005634">
    <property type="term" value="C:nucleus"/>
    <property type="evidence" value="ECO:0007669"/>
    <property type="project" value="TreeGrafter"/>
</dbReference>
<evidence type="ECO:0000256" key="6">
    <source>
        <dbReference type="ARBA" id="ARBA00022771"/>
    </source>
</evidence>
<feature type="domain" description="C3H1-type" evidence="12">
    <location>
        <begin position="379"/>
        <end position="404"/>
    </location>
</feature>
<dbReference type="RefSeq" id="XP_032832609.1">
    <property type="nucleotide sequence ID" value="XM_032976718.1"/>
</dbReference>
<name>A0AAJ7UD63_PETMA</name>
<evidence type="ECO:0000256" key="8">
    <source>
        <dbReference type="ARBA" id="ARBA00022833"/>
    </source>
</evidence>
<feature type="compositionally biased region" description="Low complexity" evidence="11">
    <location>
        <begin position="523"/>
        <end position="541"/>
    </location>
</feature>
<dbReference type="InterPro" id="IPR021869">
    <property type="entry name" value="RNase_Zc3h12_NYN"/>
</dbReference>
<feature type="region of interest" description="Disordered" evidence="11">
    <location>
        <begin position="758"/>
        <end position="861"/>
    </location>
</feature>
<sequence>MPSEFVVREDAAALVARHRLHVRQCYGVAVDLDDAAPVGGSRWVRLSGGDGSQRQRAKDYIVALCSPDSAAAAAGDRRDDAAAAAAGDAGRTTAGEEEAGGAAPPGYESSYQLCLDFARKLGYSESQVRDAIGRLGGAPLHNTLLEELLKHGAAAPAPAEGAAAGGKARGAAASSAYDEGQERLSRVLVARGGGEPEPPADPTPPFDPDDSSNLRHIVIDGSNVAMSHGNKEVFSCRGIELAVSWFLQRGHKEVTVLVPTWRREQPRADAPITDQHILTELERRRVLVFTPSRRVQGRRVVCYDDRFIVRLAHESDGVIVSNDNYRDLQSERAEWRRFVEERLLMYSFVNDKFMLPDDPLGRDGPTLENFLRKVPVPTQNKRVPCPYGRKCTFGNKCKYSHPERANQIQLSVADELRAAAGQQQQQLQQEVAGAAEGTSEGRGAPAGSPSRATARPHRKDAAPAEVQHQSGKPPAKPFPGHHHHHQHQLPPTPTKAQQLQPSQLAVPQLQNQPAHGYHHHHQQQQQQQLQQQQQQQLQQQQTRTGTAAPVGAWGVLDWSEGGEECSQQDSGYNSLRTLSGASQDGAAMLPSVATGGGGGGGGGGVAGVVYGAGCYSDPGIASDPSSGQYRQAQYYQHDAYAVQGPSKLPPHHPSHPPHPSRQQHHANRQQHLHPNQHHQQQQQHLHQHPHHGSHGAPFNPATAADGQLAATFPGGCGAYRPDLPYGAPCSCCVRFPAQKQQQQVQQVQQQQQLAPGPFISDSFLYDSGSSVPLPQPNSWHGPLGQPAAAYRSLYQQHPSHPPAHHHHHQQQQQQQQPYHNHQQQQQQRYQPRHYPPIAQPAPFQNAAVGAGGGGAGGGDDGVTEQLRAQVFRNLCGVFPQPVVDRVMAMHPHVTDSQELATYCVKMKALPPPPPAAAPMQPPRSY</sequence>
<feature type="compositionally biased region" description="Gly residues" evidence="11">
    <location>
        <begin position="849"/>
        <end position="860"/>
    </location>
</feature>
<keyword evidence="9" id="KW-0460">Magnesium</keyword>
<comment type="cofactor">
    <cofactor evidence="1">
        <name>Mg(2+)</name>
        <dbReference type="ChEBI" id="CHEBI:18420"/>
    </cofactor>
</comment>
<evidence type="ECO:0000313" key="13">
    <source>
        <dbReference type="Proteomes" id="UP001318040"/>
    </source>
</evidence>
<feature type="region of interest" description="Disordered" evidence="11">
    <location>
        <begin position="191"/>
        <end position="212"/>
    </location>
</feature>
<dbReference type="Gene3D" id="3.40.50.11980">
    <property type="match status" value="1"/>
</dbReference>
<dbReference type="GO" id="GO:0003729">
    <property type="term" value="F:mRNA binding"/>
    <property type="evidence" value="ECO:0007669"/>
    <property type="project" value="TreeGrafter"/>
</dbReference>
<feature type="zinc finger region" description="C3H1-type" evidence="10">
    <location>
        <begin position="379"/>
        <end position="404"/>
    </location>
</feature>
<dbReference type="Pfam" id="PF23050">
    <property type="entry name" value="KH_N4BP1_1st"/>
    <property type="match status" value="1"/>
</dbReference>